<feature type="region of interest" description="Disordered" evidence="4">
    <location>
        <begin position="1"/>
        <end position="43"/>
    </location>
</feature>
<feature type="repeat" description="ANK" evidence="3">
    <location>
        <begin position="288"/>
        <end position="320"/>
    </location>
</feature>
<dbReference type="PANTHER" id="PTHR24123">
    <property type="entry name" value="ANKYRIN REPEAT-CONTAINING"/>
    <property type="match status" value="1"/>
</dbReference>
<dbReference type="PROSITE" id="PS50096">
    <property type="entry name" value="IQ"/>
    <property type="match status" value="1"/>
</dbReference>
<proteinExistence type="predicted"/>
<reference evidence="5 6" key="1">
    <citation type="journal article" date="2024" name="BMC Genomics">
        <title>Genome assembly of redclaw crayfish (Cherax quadricarinatus) provides insights into its immune adaptation and hypoxia tolerance.</title>
        <authorList>
            <person name="Liu Z."/>
            <person name="Zheng J."/>
            <person name="Li H."/>
            <person name="Fang K."/>
            <person name="Wang S."/>
            <person name="He J."/>
            <person name="Zhou D."/>
            <person name="Weng S."/>
            <person name="Chi M."/>
            <person name="Gu Z."/>
            <person name="He J."/>
            <person name="Li F."/>
            <person name="Wang M."/>
        </authorList>
    </citation>
    <scope>NUCLEOTIDE SEQUENCE [LARGE SCALE GENOMIC DNA]</scope>
    <source>
        <strain evidence="5">ZL_2023a</strain>
    </source>
</reference>
<dbReference type="InterPro" id="IPR000048">
    <property type="entry name" value="IQ_motif_EF-hand-BS"/>
</dbReference>
<dbReference type="Pfam" id="PF00612">
    <property type="entry name" value="IQ"/>
    <property type="match status" value="1"/>
</dbReference>
<dbReference type="PROSITE" id="PS50297">
    <property type="entry name" value="ANK_REP_REGION"/>
    <property type="match status" value="11"/>
</dbReference>
<dbReference type="Pfam" id="PF12796">
    <property type="entry name" value="Ank_2"/>
    <property type="match status" value="6"/>
</dbReference>
<feature type="repeat" description="ANK" evidence="3">
    <location>
        <begin position="323"/>
        <end position="355"/>
    </location>
</feature>
<feature type="repeat" description="ANK" evidence="3">
    <location>
        <begin position="658"/>
        <end position="690"/>
    </location>
</feature>
<feature type="repeat" description="ANK" evidence="3">
    <location>
        <begin position="427"/>
        <end position="459"/>
    </location>
</feature>
<dbReference type="SUPFAM" id="SSF48403">
    <property type="entry name" value="Ankyrin repeat"/>
    <property type="match status" value="2"/>
</dbReference>
<dbReference type="EMBL" id="JARKIK010000087">
    <property type="protein sequence ID" value="KAK8723999.1"/>
    <property type="molecule type" value="Genomic_DNA"/>
</dbReference>
<feature type="repeat" description="ANK" evidence="3">
    <location>
        <begin position="210"/>
        <end position="242"/>
    </location>
</feature>
<evidence type="ECO:0000256" key="2">
    <source>
        <dbReference type="ARBA" id="ARBA00023043"/>
    </source>
</evidence>
<dbReference type="CDD" id="cd23767">
    <property type="entry name" value="IQCD"/>
    <property type="match status" value="1"/>
</dbReference>
<dbReference type="PRINTS" id="PR01415">
    <property type="entry name" value="ANKYRIN"/>
</dbReference>
<dbReference type="InterPro" id="IPR036770">
    <property type="entry name" value="Ankyrin_rpt-contain_sf"/>
</dbReference>
<evidence type="ECO:0000313" key="6">
    <source>
        <dbReference type="Proteomes" id="UP001445076"/>
    </source>
</evidence>
<feature type="repeat" description="ANK" evidence="3">
    <location>
        <begin position="559"/>
        <end position="591"/>
    </location>
</feature>
<keyword evidence="6" id="KW-1185">Reference proteome</keyword>
<organism evidence="5 6">
    <name type="scientific">Cherax quadricarinatus</name>
    <name type="common">Australian red claw crayfish</name>
    <dbReference type="NCBI Taxonomy" id="27406"/>
    <lineage>
        <taxon>Eukaryota</taxon>
        <taxon>Metazoa</taxon>
        <taxon>Ecdysozoa</taxon>
        <taxon>Arthropoda</taxon>
        <taxon>Crustacea</taxon>
        <taxon>Multicrustacea</taxon>
        <taxon>Malacostraca</taxon>
        <taxon>Eumalacostraca</taxon>
        <taxon>Eucarida</taxon>
        <taxon>Decapoda</taxon>
        <taxon>Pleocyemata</taxon>
        <taxon>Astacidea</taxon>
        <taxon>Parastacoidea</taxon>
        <taxon>Parastacidae</taxon>
        <taxon>Cherax</taxon>
    </lineage>
</organism>
<dbReference type="InterPro" id="IPR051165">
    <property type="entry name" value="Multifunctional_ANK_Repeat"/>
</dbReference>
<feature type="compositionally biased region" description="Polar residues" evidence="4">
    <location>
        <begin position="1"/>
        <end position="10"/>
    </location>
</feature>
<evidence type="ECO:0000256" key="3">
    <source>
        <dbReference type="PROSITE-ProRule" id="PRU00023"/>
    </source>
</evidence>
<dbReference type="SMART" id="SM00248">
    <property type="entry name" value="ANK"/>
    <property type="match status" value="15"/>
</dbReference>
<dbReference type="InterPro" id="IPR002110">
    <property type="entry name" value="Ankyrin_rpt"/>
</dbReference>
<feature type="repeat" description="ANK" evidence="3">
    <location>
        <begin position="625"/>
        <end position="657"/>
    </location>
</feature>
<dbReference type="PROSITE" id="PS50088">
    <property type="entry name" value="ANK_REPEAT"/>
    <property type="match status" value="11"/>
</dbReference>
<evidence type="ECO:0000256" key="1">
    <source>
        <dbReference type="ARBA" id="ARBA00022737"/>
    </source>
</evidence>
<feature type="repeat" description="ANK" evidence="3">
    <location>
        <begin position="243"/>
        <end position="264"/>
    </location>
</feature>
<accession>A0AAW0W3L6</accession>
<feature type="repeat" description="ANK" evidence="3">
    <location>
        <begin position="460"/>
        <end position="483"/>
    </location>
</feature>
<keyword evidence="1" id="KW-0677">Repeat</keyword>
<keyword evidence="2 3" id="KW-0040">ANK repeat</keyword>
<dbReference type="PANTHER" id="PTHR24123:SF33">
    <property type="entry name" value="PROTEIN HOS4"/>
    <property type="match status" value="1"/>
</dbReference>
<feature type="repeat" description="ANK" evidence="3">
    <location>
        <begin position="592"/>
        <end position="624"/>
    </location>
</feature>
<protein>
    <submittedName>
        <fullName evidence="5">Uncharacterized protein</fullName>
    </submittedName>
</protein>
<gene>
    <name evidence="5" type="ORF">OTU49_011389</name>
</gene>
<dbReference type="Pfam" id="PF00023">
    <property type="entry name" value="Ank"/>
    <property type="match status" value="1"/>
</dbReference>
<evidence type="ECO:0000256" key="4">
    <source>
        <dbReference type="SAM" id="MobiDB-lite"/>
    </source>
</evidence>
<comment type="caution">
    <text evidence="5">The sequence shown here is derived from an EMBL/GenBank/DDBJ whole genome shotgun (WGS) entry which is preliminary data.</text>
</comment>
<name>A0AAW0W3L6_CHEQU</name>
<evidence type="ECO:0000313" key="5">
    <source>
        <dbReference type="EMBL" id="KAK8723999.1"/>
    </source>
</evidence>
<feature type="compositionally biased region" description="Polar residues" evidence="4">
    <location>
        <begin position="18"/>
        <end position="37"/>
    </location>
</feature>
<dbReference type="AlphaFoldDB" id="A0AAW0W3L6"/>
<dbReference type="Gene3D" id="1.25.40.20">
    <property type="entry name" value="Ankyrin repeat-containing domain"/>
    <property type="match status" value="4"/>
</dbReference>
<feature type="repeat" description="ANK" evidence="3">
    <location>
        <begin position="526"/>
        <end position="558"/>
    </location>
</feature>
<dbReference type="Proteomes" id="UP001445076">
    <property type="component" value="Unassembled WGS sequence"/>
</dbReference>
<sequence length="1175" mass="128015">MASNNQNVSHETTDKTHCTSSTYENSQTGDPSIQGQNVKADKENHKKEIEATKIGDELQDVSPSTPHSVYSNIPHNVSLVSPPVVQNNSAAFHQIFSFSPAFMNFYYSSHGMTPGFNPGYPCSSPLASGCILPSGLPPLPSAPGFLTGAGYHFSNVGSPLIGGLRVPGSSLLHLGQAGTLLHSAAILADKLKLSEVLQDASIDLEARDQWGRVALMYAVMGNHQEAVETLLRAGARPDATDSHNRTPLHFAAYKGHLGCIKAILHAVESKGITNCEGQGGVWLAQDVKGVTPLHHAAIHSNSKCLQVLLKYAAPGTLDTEDHKKRTPLLWAAAYGSEENVRLLIKHGANNLMPDQEGKTPLHWAAMSKAEGAKYCVRTLIAAAPSSINWQDFDGITALHLAVAEAREDTVDGILGVQRCNVDLTDNHFRTALHWACSRGLTTIVGKLLERGAHLGAVDVYGATPLHYAAQLNHADTVELLVRRPCVRDDPTKEGHTALLWAAARRADTALTVMVRHGASLTQDDPRGCTALHIAAGAGHVSTVRVLLRLRAPPDVCAKDGRTPLLHAAQAGHAQIVKILAKEGASLDHRDNEGQCALHHAVLNGHLYLAQILIRAGTSVNVQDYSGRTPLHMAAYKGLIDIMFLLLENRGDVNARDYQGQSPLHWAAQQGHLGAVNTLLDFHAYPNYTQTTDDRYTPLDCAYVAEQLEVAQVLMEAGGLSVTRIMEFAATKIQAVVRSYLTRKRYRLKKSGTNVSDNGNTRNSSNSLVMEIKQTPSTKPIAIAEKASLCHLKGSSLLNSDTKDAQGVLEKQEISLAGKETKTSSLMHHHLRGTLSDSSPYNSVSGQRRSKVLASSIMRGARKKTLRNLELPGLSELGLNQMEPKELPPVEKTSDSEEDSCAVLAHPPQCSSLKVAEALKHYTNIAAAIATAGVAKPNCAQNISEEINIMKLENRHSDKILTTESSESKTSNDTCNTQSRDSQFLKKISDTVVTNNSENVIKYLHELYEYENGNTDLIKYDRDDHSDCTKYSAMDRLYENAENSFENDSVPALNLLYDNEFEDDMLQRINRRQILEDKAARSLSIAEKQGVGWRTSAGRLNDRYIISAETRKRAEERWNNKLASLTLQGVQQPNSSKSGVSFSYNLVTPAATLSAFTTKMNSHFVNRSGYNAPNAL</sequence>